<dbReference type="InterPro" id="IPR013320">
    <property type="entry name" value="ConA-like_dom_sf"/>
</dbReference>
<accession>A0A1M4BKY8</accession>
<gene>
    <name evidence="1" type="ORF">BN4615_P11000</name>
</gene>
<name>A0A1M4BKY8_9ACTN</name>
<evidence type="ECO:0000313" key="1">
    <source>
        <dbReference type="EMBL" id="SAP16337.1"/>
    </source>
</evidence>
<reference evidence="1" key="1">
    <citation type="submission" date="2016-04" db="EMBL/GenBank/DDBJ databases">
        <authorList>
            <person name="Evans L.H."/>
            <person name="Alamgir A."/>
            <person name="Owens N."/>
            <person name="Weber N.D."/>
            <person name="Virtaneva K."/>
            <person name="Barbian K."/>
            <person name="Babar A."/>
            <person name="Rosenke K."/>
        </authorList>
    </citation>
    <scope>NUCLEOTIDE SEQUENCE</scope>
    <source>
        <strain evidence="1">Nono1</strain>
    </source>
</reference>
<proteinExistence type="predicted"/>
<sequence>MTVMPTVWCEIAFTKDAGGFNLWRDVTGYVEWDQGVTIARRRSHELDEVQPGTLSLTLDNSDGRFTAGRTSSPYYPNVTLNRPIRIRARWPNSVNLLLEKQGRASDVTLFSASQGSLANEASIVPAGQTTSIRWSPGTLASTGQNMRAGSTDIATATDRAMPVVEGATYAFSAMVRRDASVTVSVSARIRWYNAGGVFLTQTAGTAVGLTTSFQAVTCVATAPAGAVWARVAIANTTTTASAVIIYAGAWQFERAASVTAWAAPGVEYHRFTGFVDRWPHQWSNGVLGLASITATDRQKLLGRDKIRAALSQEILGSNPLVYYPLSEPQGSTQGGNLASTPQPDMLAQQSGIGGTYAFGEAGGPDESTGVLLTPVDINNGQLLVSSLTTPLGGVAGISVAVWVNFGPTPQTGQNRLIFVDNGTDTTHFRINYAPSTNSLSVGVRLPGGSTAGSTTSFNLDNNELHLVVATAQLVAGTVQIRCYIDGVMGINTSPAMTGTTWPALTRIRVGGLPGSALDPPEMMSGLVSNVCAWNSVLTQAQAQALSDARDGFAGELSGARAARIAGWAGITDTAFDAGSSLMDRHPAGEQALLAAFKQIAFSEAGLFFISGDGYAVLHGRDRRQFPPAVSITLSADQLGVDLQFTMDDQLLANDVSVSRSGRTVTRVVDQASIDAHEGTYAISIDTLLYSDVEALDRASYTLYTYGNPQPRAGQISVDAHSLGTVWGMMLGSDIGDRMEITSLPSEAPSSTLELWCEGVADVITDSTWRFVLDTSPFRDAPVFILDDPEFGTLDNNYLGW</sequence>
<organism evidence="1">
    <name type="scientific">Nonomuraea gerenzanensis</name>
    <dbReference type="NCBI Taxonomy" id="93944"/>
    <lineage>
        <taxon>Bacteria</taxon>
        <taxon>Bacillati</taxon>
        <taxon>Actinomycetota</taxon>
        <taxon>Actinomycetes</taxon>
        <taxon>Streptosporangiales</taxon>
        <taxon>Streptosporangiaceae</taxon>
        <taxon>Nonomuraea</taxon>
    </lineage>
</organism>
<dbReference type="EMBL" id="LT559120">
    <property type="protein sequence ID" value="SAP16337.1"/>
    <property type="molecule type" value="Genomic_DNA"/>
</dbReference>
<dbReference type="Gene3D" id="2.60.120.200">
    <property type="match status" value="1"/>
</dbReference>
<dbReference type="SUPFAM" id="SSF49899">
    <property type="entry name" value="Concanavalin A-like lectins/glucanases"/>
    <property type="match status" value="1"/>
</dbReference>
<dbReference type="AlphaFoldDB" id="A0A1M4BKY8"/>
<dbReference type="Gene3D" id="2.60.120.260">
    <property type="entry name" value="Galactose-binding domain-like"/>
    <property type="match status" value="1"/>
</dbReference>
<protein>
    <submittedName>
        <fullName evidence="1">RTX toxin, putative</fullName>
    </submittedName>
</protein>
<dbReference type="RefSeq" id="WP_225267179.1">
    <property type="nucleotide sequence ID" value="NZ_CP084058.1"/>
</dbReference>